<evidence type="ECO:0000256" key="4">
    <source>
        <dbReference type="SAM" id="MobiDB-lite"/>
    </source>
</evidence>
<dbReference type="Proteomes" id="UP000002852">
    <property type="component" value="Unassembled WGS sequence"/>
</dbReference>
<dbReference type="SUPFAM" id="SSF56024">
    <property type="entry name" value="Phospholipase D/nuclease"/>
    <property type="match status" value="1"/>
</dbReference>
<dbReference type="GeneID" id="102227704"/>
<dbReference type="PANTHER" id="PTHR16181:SF29">
    <property type="entry name" value="PROTEIN FAM83A-RELATED"/>
    <property type="match status" value="1"/>
</dbReference>
<evidence type="ECO:0000256" key="3">
    <source>
        <dbReference type="ARBA" id="ARBA00022490"/>
    </source>
</evidence>
<feature type="compositionally biased region" description="Polar residues" evidence="4">
    <location>
        <begin position="1634"/>
        <end position="1649"/>
    </location>
</feature>
<reference evidence="7" key="2">
    <citation type="journal article" date="2013" name="Nat. Genet.">
        <title>The genome of the platyfish, Xiphophorus maculatus, provides insights into evolutionary adaptation and several complex traits.</title>
        <authorList>
            <person name="Schartl M."/>
            <person name="Walter R.B."/>
            <person name="Shen Y."/>
            <person name="Garcia T."/>
            <person name="Catchen J."/>
            <person name="Amores A."/>
            <person name="Braasch I."/>
            <person name="Chalopin D."/>
            <person name="Volff J.N."/>
            <person name="Lesch K.P."/>
            <person name="Bisazza A."/>
            <person name="Minx P."/>
            <person name="Hillier L."/>
            <person name="Wilson R.K."/>
            <person name="Fuerstenberg S."/>
            <person name="Boore J."/>
            <person name="Searle S."/>
            <person name="Postlethwait J.H."/>
            <person name="Warren W.C."/>
        </authorList>
    </citation>
    <scope>NUCLEOTIDE SEQUENCE [LARGE SCALE GENOMIC DNA]</scope>
    <source>
        <strain evidence="7">JP 163 A</strain>
    </source>
</reference>
<feature type="compositionally biased region" description="Low complexity" evidence="4">
    <location>
        <begin position="1316"/>
        <end position="1328"/>
    </location>
</feature>
<feature type="compositionally biased region" description="Polar residues" evidence="4">
    <location>
        <begin position="1657"/>
        <end position="1674"/>
    </location>
</feature>
<feature type="compositionally biased region" description="Polar residues" evidence="4">
    <location>
        <begin position="934"/>
        <end position="944"/>
    </location>
</feature>
<reference evidence="7" key="1">
    <citation type="submission" date="2012-01" db="EMBL/GenBank/DDBJ databases">
        <authorList>
            <person name="Walter R."/>
            <person name="Schartl M."/>
            <person name="Warren W."/>
        </authorList>
    </citation>
    <scope>NUCLEOTIDE SEQUENCE [LARGE SCALE GENOMIC DNA]</scope>
    <source>
        <strain evidence="7">JP 163 A</strain>
    </source>
</reference>
<feature type="region of interest" description="Disordered" evidence="4">
    <location>
        <begin position="973"/>
        <end position="1026"/>
    </location>
</feature>
<dbReference type="OrthoDB" id="6103632at2759"/>
<dbReference type="Gene3D" id="3.30.870.10">
    <property type="entry name" value="Endonuclease Chain A"/>
    <property type="match status" value="1"/>
</dbReference>
<dbReference type="Ensembl" id="ENSXMAT00000040719.1">
    <property type="protein sequence ID" value="ENSXMAP00000038711.1"/>
    <property type="gene ID" value="ENSXMAG00000021557.1"/>
</dbReference>
<feature type="region of interest" description="Disordered" evidence="4">
    <location>
        <begin position="1634"/>
        <end position="1705"/>
    </location>
</feature>
<feature type="compositionally biased region" description="Basic and acidic residues" evidence="4">
    <location>
        <begin position="458"/>
        <end position="474"/>
    </location>
</feature>
<comment type="subcellular location">
    <subcellularLocation>
        <location evidence="1">Cytoplasm</location>
    </subcellularLocation>
</comment>
<evidence type="ECO:0000259" key="5">
    <source>
        <dbReference type="Pfam" id="PF07894"/>
    </source>
</evidence>
<feature type="region of interest" description="Disordered" evidence="4">
    <location>
        <begin position="1080"/>
        <end position="1160"/>
    </location>
</feature>
<dbReference type="PANTHER" id="PTHR16181">
    <property type="entry name" value="PROTEIN FAM83A-RELATED"/>
    <property type="match status" value="1"/>
</dbReference>
<feature type="compositionally biased region" description="Low complexity" evidence="4">
    <location>
        <begin position="1746"/>
        <end position="1767"/>
    </location>
</feature>
<feature type="region of interest" description="Disordered" evidence="4">
    <location>
        <begin position="1380"/>
        <end position="1455"/>
    </location>
</feature>
<feature type="compositionally biased region" description="Low complexity" evidence="4">
    <location>
        <begin position="1086"/>
        <end position="1125"/>
    </location>
</feature>
<feature type="compositionally biased region" description="Polar residues" evidence="4">
    <location>
        <begin position="1963"/>
        <end position="1975"/>
    </location>
</feature>
<feature type="region of interest" description="Disordered" evidence="4">
    <location>
        <begin position="773"/>
        <end position="824"/>
    </location>
</feature>
<feature type="region of interest" description="Disordered" evidence="4">
    <location>
        <begin position="1282"/>
        <end position="1302"/>
    </location>
</feature>
<feature type="region of interest" description="Disordered" evidence="4">
    <location>
        <begin position="1844"/>
        <end position="2075"/>
    </location>
</feature>
<proteinExistence type="inferred from homology"/>
<dbReference type="RefSeq" id="XP_023205115.1">
    <property type="nucleotide sequence ID" value="XM_023349347.1"/>
</dbReference>
<evidence type="ECO:0000256" key="2">
    <source>
        <dbReference type="ARBA" id="ARBA00006937"/>
    </source>
</evidence>
<feature type="compositionally biased region" description="Basic and acidic residues" evidence="4">
    <location>
        <begin position="345"/>
        <end position="354"/>
    </location>
</feature>
<comment type="similarity">
    <text evidence="2">Belongs to the FAM83 family.</text>
</comment>
<feature type="compositionally biased region" description="Basic and acidic residues" evidence="4">
    <location>
        <begin position="1805"/>
        <end position="1814"/>
    </location>
</feature>
<feature type="region of interest" description="Disordered" evidence="4">
    <location>
        <begin position="435"/>
        <end position="495"/>
    </location>
</feature>
<accession>A0A3B5R9U5</accession>
<feature type="region of interest" description="Disordered" evidence="4">
    <location>
        <begin position="841"/>
        <end position="863"/>
    </location>
</feature>
<dbReference type="Pfam" id="PF07894">
    <property type="entry name" value="SACK1"/>
    <property type="match status" value="1"/>
</dbReference>
<dbReference type="GO" id="GO:0007165">
    <property type="term" value="P:signal transduction"/>
    <property type="evidence" value="ECO:0007669"/>
    <property type="project" value="TreeGrafter"/>
</dbReference>
<feature type="compositionally biased region" description="Polar residues" evidence="4">
    <location>
        <begin position="2008"/>
        <end position="2025"/>
    </location>
</feature>
<feature type="compositionally biased region" description="Polar residues" evidence="4">
    <location>
        <begin position="1393"/>
        <end position="1422"/>
    </location>
</feature>
<sequence>MALSQIQCLDDNNVNPRIYESKPEFFYCEEQRLALEALLRDGREAFAKYLESRGLRGFLSDLEQETLAAALEPFDPDAELFSGEREGEPEPLSLQYWPDVSDTSIPQMDLGWPDSESYRGVTRTTVYTQPPMEDQPHIKEVVRKMIAQAQKVIAVVMDVFTDVDIFRDLLDAGFKRKVSVYILLERTMLPHFLSMCRRANMHPGHLKHLRVRCTEGSEFYTRYCTRIKGQLGHRFMFIDGDKAVSGSYSFTWMSSRLDRNLITVTTGQAVDAFDQVFRYLYVTSSFVDLRQVTTDPEPEPDTRHQVLSVAPPSAAVARKLYNPKYALVALSSPSPVNSNSNVGPKEPEVSEEPKNKKKQKRTREDPPQDAPSIHPGLLGLEKACLLSYLPTWPEPDPPSDVIGFINVRDSKKPTQVHLQRSEMFEISQAIKFSSPISKPQETLPEVAKPRNRNAQSESKTDGLLVDKAKPEKKSVGLIDNNNEEMAPGKNSPLHRQKLNFDKSESQILQKQKKLCSDSDSGPVSLIPQALPQSSIKALTPKNEQPSHKVQITSTTSSLSESLKESKCVKEPEIATVSQTQSTFVDGTKTLKSNTAQKSQLHNQTQLNTEGHNIVSHQESHTNAANTQIKISSEETCEFQNTDSPRHIETSSACPKQSESLLSKNTLVTITTVASTIATSSCNSTPSTSLPLTLPPSTSSFPKLPLLPSSASSFTSSDTPDSKLCSEQLLKQDSVNSNTETTPDIVVVEKSKTSLGPQIITDVSALTSLVQTSPVKNLESGPDLHRNSVSKTGHPKQTENTNIPQDTKQETKTSKNASNQESHGYAADTQLKISSEETCNLQNVGRPGHIATSSASPAQSQSSLSKNFVTITAVPSTTGTSSCNSAHSTSSLSTNSPSTSFPELPLLPSSASSFTSSVAPDSMPCSDQLLKQGRVNDSTETNPGSSVDKRYKTSSGSQFITDASVLTSLVQTTPVKNLESGPDMQRNSVSKTKYPKQTENTNIPQDAKQETQTVTSQNVSNQESHCNAADTQLKISTVETRSVQNLGSPGYIATSSASPAQSQSSLSKNNLVTITAVASTTGTSSCNSAPSTNSLSTNPPSTSFPELPLLPSSASSSTSSVAPDSKPCSDQLLKQDRVNDSTETTPGISVDNRSKTSSGPQIITDVSSLTSLVQTSPVKNLETGPDLQRNSVSKTGCPKQTENTNIPGDAKQETRAVNSQNASNQESHSNTADTQLKISSEKTCNPPNPGSLGYIATSSASPIQSESSLSKNNLVTITAVASTTGTSSCNSTPSTNSLLIDPPSTSSFPELPLLPSSASSFTSSVAPDSKPCSDQLFKQDRVNDSTETTPGISVDKRSKTSSGPQIINDVSALTSLVQTSPVKNLESGPDLRGSSVSKTKYPKQTENTNIPEDTKQETQTVTSQKRKGKETDRKHNDRAEVHSVTETQLETKSDVSAKDSSSTAIVNINELIPKSVDSKTHRYCIATSSNSTSDKTLTNLECAKATNTQTYLARCHEPQIISYSNFTIDDVNKAQPLETSTAPTNWISHNTYILKENHDGSINSAANALSQPGKQAQVPSVDGTIITLNSVKQHTHNTFLEQACITQGGAYTSRKTLNLPFSNVQAMDLSLQTNKQESQLPVADVQSSAPKVSPPNLPTTDSQTTSPDLQTPTTDISDDYLSSREDSTTSEEYFECSESPSHEPVLGTSGCCSYGTGKNSSPNNSDCHFSRNVGTSSADLDNISSVSGLTNSSHSTSSSESSILSWTSREPPTSLLGTKGQNRESNITTRRNSKEGAKNEVSSSNTEKKKERVHQSMEGTNSKELNRMPRSLKRESDLKEMALKLSKASGGQVEGATTDGESVQKETKRLSTGELKPERVLSEGKKSLSSKDKPTNEAALTPGHMEIRQRQSTRETTGQKPLNPSPKSQPRQQPGSRGSSPSRPLSSTRGSQAQAPRPSGIRDLSQTESRALQSNVKEFVYKPPPRRSQSRSPSPMKAAPTGSAAGRKQVSQSQLFTRQPPTVQTRSKFDPPQIKAAKQQASTLHTLSSLQPQAHPLASTQEVSEQAAQETEEARVPFNLSLSRLYNFKGLRDKWTKLPTQSRRSRTGTPVKERKNTS</sequence>
<feature type="region of interest" description="Disordered" evidence="4">
    <location>
        <begin position="1746"/>
        <end position="1831"/>
    </location>
</feature>
<feature type="domain" description="Scaffolding anchor of CK1" evidence="5">
    <location>
        <begin position="17"/>
        <end position="285"/>
    </location>
</feature>
<keyword evidence="3" id="KW-0963">Cytoplasm</keyword>
<feature type="region of interest" description="Disordered" evidence="4">
    <location>
        <begin position="332"/>
        <end position="376"/>
    </location>
</feature>
<feature type="compositionally biased region" description="Polar residues" evidence="4">
    <location>
        <begin position="1774"/>
        <end position="1789"/>
    </location>
</feature>
<evidence type="ECO:0000256" key="1">
    <source>
        <dbReference type="ARBA" id="ARBA00004496"/>
    </source>
</evidence>
<feature type="compositionally biased region" description="Low complexity" evidence="4">
    <location>
        <begin position="1927"/>
        <end position="1950"/>
    </location>
</feature>
<evidence type="ECO:0000313" key="7">
    <source>
        <dbReference type="Proteomes" id="UP000002852"/>
    </source>
</evidence>
<feature type="region of interest" description="Disordered" evidence="4">
    <location>
        <begin position="1316"/>
        <end position="1364"/>
    </location>
</feature>
<feature type="compositionally biased region" description="Polar residues" evidence="4">
    <location>
        <begin position="1187"/>
        <end position="1205"/>
    </location>
</feature>
<feature type="region of interest" description="Disordered" evidence="4">
    <location>
        <begin position="933"/>
        <end position="953"/>
    </location>
</feature>
<keyword evidence="7" id="KW-1185">Reference proteome</keyword>
<dbReference type="GO" id="GO:0019901">
    <property type="term" value="F:protein kinase binding"/>
    <property type="evidence" value="ECO:0007669"/>
    <property type="project" value="TreeGrafter"/>
</dbReference>
<feature type="compositionally biased region" description="Polar residues" evidence="4">
    <location>
        <begin position="984"/>
        <end position="1026"/>
    </location>
</feature>
<name>A0A3B5R9U5_XIPMA</name>
<feature type="compositionally biased region" description="Low complexity" evidence="4">
    <location>
        <begin position="852"/>
        <end position="863"/>
    </location>
</feature>
<feature type="region of interest" description="Disordered" evidence="4">
    <location>
        <begin position="2091"/>
        <end position="2117"/>
    </location>
</feature>
<feature type="compositionally biased region" description="Polar residues" evidence="4">
    <location>
        <begin position="2038"/>
        <end position="2068"/>
    </location>
</feature>
<feature type="compositionally biased region" description="Polar residues" evidence="4">
    <location>
        <begin position="1214"/>
        <end position="1244"/>
    </location>
</feature>
<dbReference type="GO" id="GO:0005737">
    <property type="term" value="C:cytoplasm"/>
    <property type="evidence" value="ECO:0007669"/>
    <property type="project" value="UniProtKB-SubCell"/>
</dbReference>
<protein>
    <submittedName>
        <fullName evidence="6">Mucin-5AC-like</fullName>
    </submittedName>
</protein>
<organism evidence="6 7">
    <name type="scientific">Xiphophorus maculatus</name>
    <name type="common">Southern platyfish</name>
    <name type="synonym">Platypoecilus maculatus</name>
    <dbReference type="NCBI Taxonomy" id="8083"/>
    <lineage>
        <taxon>Eukaryota</taxon>
        <taxon>Metazoa</taxon>
        <taxon>Chordata</taxon>
        <taxon>Craniata</taxon>
        <taxon>Vertebrata</taxon>
        <taxon>Euteleostomi</taxon>
        <taxon>Actinopterygii</taxon>
        <taxon>Neopterygii</taxon>
        <taxon>Teleostei</taxon>
        <taxon>Neoteleostei</taxon>
        <taxon>Acanthomorphata</taxon>
        <taxon>Ovalentaria</taxon>
        <taxon>Atherinomorphae</taxon>
        <taxon>Cyprinodontiformes</taxon>
        <taxon>Poeciliidae</taxon>
        <taxon>Poeciliinae</taxon>
        <taxon>Xiphophorus</taxon>
    </lineage>
</organism>
<dbReference type="FunFam" id="3.30.870.10:FF:000004">
    <property type="entry name" value="protein FAM83H isoform X2"/>
    <property type="match status" value="1"/>
</dbReference>
<feature type="compositionally biased region" description="Basic and acidic residues" evidence="4">
    <location>
        <begin position="1861"/>
        <end position="1894"/>
    </location>
</feature>
<reference evidence="6" key="3">
    <citation type="submission" date="2025-08" db="UniProtKB">
        <authorList>
            <consortium name="Ensembl"/>
        </authorList>
    </citation>
    <scope>IDENTIFICATION</scope>
    <source>
        <strain evidence="6">JP 163 A</strain>
    </source>
</reference>
<dbReference type="OMA" id="KSDVNHD"/>
<feature type="region of interest" description="Disordered" evidence="4">
    <location>
        <begin position="1175"/>
        <end position="1256"/>
    </location>
</feature>
<dbReference type="InterPro" id="IPR012461">
    <property type="entry name" value="SACK1"/>
</dbReference>
<feature type="region of interest" description="Disordered" evidence="4">
    <location>
        <begin position="876"/>
        <end position="903"/>
    </location>
</feature>
<dbReference type="KEGG" id="xma:102227704"/>
<dbReference type="GeneTree" id="ENSGT00940000157932"/>
<feature type="compositionally biased region" description="Low complexity" evidence="4">
    <location>
        <begin position="332"/>
        <end position="342"/>
    </location>
</feature>
<feature type="compositionally biased region" description="Low complexity" evidence="4">
    <location>
        <begin position="879"/>
        <end position="903"/>
    </location>
</feature>
<dbReference type="InParanoid" id="A0A3B5R9U5"/>
<feature type="compositionally biased region" description="Polar residues" evidence="4">
    <location>
        <begin position="1913"/>
        <end position="1925"/>
    </location>
</feature>
<evidence type="ECO:0000313" key="6">
    <source>
        <dbReference type="Ensembl" id="ENSXMAP00000038711.1"/>
    </source>
</evidence>
<dbReference type="InterPro" id="IPR050944">
    <property type="entry name" value="FAM83"/>
</dbReference>
<reference evidence="6" key="4">
    <citation type="submission" date="2025-09" db="UniProtKB">
        <authorList>
            <consortium name="Ensembl"/>
        </authorList>
    </citation>
    <scope>IDENTIFICATION</scope>
    <source>
        <strain evidence="6">JP 163 A</strain>
    </source>
</reference>
<feature type="compositionally biased region" description="Basic and acidic residues" evidence="4">
    <location>
        <begin position="1428"/>
        <end position="1455"/>
    </location>
</feature>